<feature type="domain" description="CCZ1/INTU/HSP4 first Longin" evidence="3">
    <location>
        <begin position="16"/>
        <end position="170"/>
    </location>
</feature>
<dbReference type="PANTHER" id="PTHR13056:SF0">
    <property type="entry name" value="VACUOLAR FUSION PROTEIN CCZ1 HOMOLOG-RELATED"/>
    <property type="match status" value="1"/>
</dbReference>
<comment type="similarity">
    <text evidence="1">Belongs to the CCZ1 family.</text>
</comment>
<protein>
    <submittedName>
        <fullName evidence="4">Vacuolar fusion protein CCZ1 like</fullName>
    </submittedName>
</protein>
<dbReference type="HOGENOM" id="CLU_009628_0_0_1"/>
<feature type="compositionally biased region" description="Basic residues" evidence="2">
    <location>
        <begin position="340"/>
        <end position="349"/>
    </location>
</feature>
<feature type="compositionally biased region" description="Low complexity" evidence="2">
    <location>
        <begin position="385"/>
        <end position="406"/>
    </location>
</feature>
<dbReference type="AlphaFoldDB" id="A0A093VWS0"/>
<dbReference type="InterPro" id="IPR013176">
    <property type="entry name" value="Ccz1"/>
</dbReference>
<evidence type="ECO:0000256" key="1">
    <source>
        <dbReference type="ARBA" id="ARBA00005352"/>
    </source>
</evidence>
<dbReference type="InterPro" id="IPR043987">
    <property type="entry name" value="CCZ1/INTU/HSP4_longin_1"/>
</dbReference>
<evidence type="ECO:0000256" key="2">
    <source>
        <dbReference type="SAM" id="MobiDB-lite"/>
    </source>
</evidence>
<organism evidence="4">
    <name type="scientific">Talaromyces marneffei PM1</name>
    <dbReference type="NCBI Taxonomy" id="1077442"/>
    <lineage>
        <taxon>Eukaryota</taxon>
        <taxon>Fungi</taxon>
        <taxon>Dikarya</taxon>
        <taxon>Ascomycota</taxon>
        <taxon>Pezizomycotina</taxon>
        <taxon>Eurotiomycetes</taxon>
        <taxon>Eurotiomycetidae</taxon>
        <taxon>Eurotiales</taxon>
        <taxon>Trichocomaceae</taxon>
        <taxon>Talaromyces</taxon>
        <taxon>Talaromyces sect. Talaromyces</taxon>
    </lineage>
</organism>
<proteinExistence type="inferred from homology"/>
<accession>A0A093VWS0</accession>
<dbReference type="Pfam" id="PF19031">
    <property type="entry name" value="Intu_longin_1"/>
    <property type="match status" value="1"/>
</dbReference>
<feature type="region of interest" description="Disordered" evidence="2">
    <location>
        <begin position="332"/>
        <end position="406"/>
    </location>
</feature>
<comment type="caution">
    <text evidence="4">The sequence shown here is derived from an EMBL/GenBank/DDBJ whole genome shotgun (WGS) entry which is preliminary data.</text>
</comment>
<feature type="region of interest" description="Disordered" evidence="2">
    <location>
        <begin position="46"/>
        <end position="70"/>
    </location>
</feature>
<dbReference type="PANTHER" id="PTHR13056">
    <property type="entry name" value="VACUOLAR FUSION PROTEIN CCZ1 HOMOLOG-RELATED"/>
    <property type="match status" value="1"/>
</dbReference>
<sequence>MIDNESLSVIPAQLGFLTIYNPSLGTTDETLQDQIVFYYSSSQQISRSSNGANASSTGPASEQHSNKEDTNERLRKIGLAQGMVNFAKNFSNGQAVDSVETEKSRIVLDELESDWWILASIDLTRISSPNTANASSETSPSIEYSSREIYPPQSLIQQLRRAHSIFLLHHGDSLSTIYQRVGRDSFCKLLSRFWNRFVRHWLVLLNGNPGVDLFNGVKLAVGGELGIGVGEEEWGSGEREVLEDYVSRTNGLVDLVVSRFGDAPSQPPPSPAKGTPGKEQAEPGIWLGSDQAPRPSDGVIFSGVGAISRRSLASISHWMEWIYRYGEAAYGVDENPSSGRSRRQRRARQKAVSASPSRPSGLKKIDPKPEPQSGRTSPGIPPPLVVGTPPTVQSSSTSDQTTEESGISAETVMKYLTLGYGSAWKIPGISVNASDEATVPANGTENGVQDVTPKKNDGDAAQGKFIIGLIDDLEEEFSDEDNPDESVFFLPQNQEDKNRRTLLRTLQVEVTESASYNNGEDTFTDQVHKKLQVLVYVRQPFMFTFLFDLRTPSLTLPSFYRSIHHQLGPLQRPLLSSTSPLNVARRIYLSDSDAGEKKRSSSVINNPIYDLVYDPGNLTVRSSIPNIPEPGSHGHTHSYERQTQWSRLEALHVHSQFLNTYIETRTRPLEMERTCKTSRGWWLIWVRIRDDEQPQPPQPSSQQHENPPTISASKEAFLIRKASDALASSTGGSGVLGGARHAREGSSGIRFLRDLSGASSTTAAGAAGNTNDSTSAPGRLTEGLGFDAHKYIESLLSLNR</sequence>
<dbReference type="GO" id="GO:0016192">
    <property type="term" value="P:vesicle-mediated transport"/>
    <property type="evidence" value="ECO:0007669"/>
    <property type="project" value="InterPro"/>
</dbReference>
<feature type="region of interest" description="Disordered" evidence="2">
    <location>
        <begin position="260"/>
        <end position="294"/>
    </location>
</feature>
<dbReference type="GO" id="GO:0035658">
    <property type="term" value="C:Mon1-Ccz1 complex"/>
    <property type="evidence" value="ECO:0007669"/>
    <property type="project" value="InterPro"/>
</dbReference>
<feature type="compositionally biased region" description="Polar residues" evidence="2">
    <location>
        <begin position="50"/>
        <end position="63"/>
    </location>
</feature>
<name>A0A093VWS0_TALMA</name>
<evidence type="ECO:0000313" key="4">
    <source>
        <dbReference type="EMBL" id="KFX51076.1"/>
    </source>
</evidence>
<reference evidence="4" key="2">
    <citation type="journal article" date="2014" name="PLoS Genet.">
        <title>Signature gene expression reveals novel clues to the molecular mechanisms of dimorphic transition in Penicillium marneffei.</title>
        <authorList>
            <person name="Yang E."/>
            <person name="Wang G."/>
            <person name="Cai J."/>
            <person name="Woo P.C."/>
            <person name="Lau S.K."/>
            <person name="Yuen K.-Y."/>
            <person name="Chow W.-N."/>
            <person name="Lin X."/>
        </authorList>
    </citation>
    <scope>NUCLEOTIDE SEQUENCE</scope>
    <source>
        <strain evidence="4">PM1</strain>
    </source>
</reference>
<reference key="1">
    <citation type="journal article" date="2014" name="PLoS Genet.">
        <title>Signature Gene Expression Reveals Novel Clues to the Molecular Mechanisms of Dimorphic Transition in Penicillium marneffei.</title>
        <authorList>
            <person name="Yang E."/>
            <person name="Wang G."/>
            <person name="Cai J."/>
            <person name="Woo P.C."/>
            <person name="Lau S.K."/>
            <person name="Yuen K.-Y."/>
            <person name="Chow W.-N."/>
            <person name="Lin X."/>
        </authorList>
    </citation>
    <scope>NUCLEOTIDE SEQUENCE [LARGE SCALE GENOMIC DNA]</scope>
    <source>
        <strain>PM1</strain>
    </source>
</reference>
<dbReference type="EMBL" id="JPOX01000006">
    <property type="protein sequence ID" value="KFX51076.1"/>
    <property type="molecule type" value="Genomic_DNA"/>
</dbReference>
<gene>
    <name evidence="4" type="ORF">GQ26_0063220</name>
</gene>
<dbReference type="eggNOG" id="KOG2622">
    <property type="taxonomic scope" value="Eukaryota"/>
</dbReference>
<evidence type="ECO:0000259" key="3">
    <source>
        <dbReference type="Pfam" id="PF19031"/>
    </source>
</evidence>
<feature type="compositionally biased region" description="Low complexity" evidence="2">
    <location>
        <begin position="760"/>
        <end position="771"/>
    </location>
</feature>
<feature type="region of interest" description="Disordered" evidence="2">
    <location>
        <begin position="760"/>
        <end position="780"/>
    </location>
</feature>